<dbReference type="Proteomes" id="UP000541444">
    <property type="component" value="Unassembled WGS sequence"/>
</dbReference>
<protein>
    <submittedName>
        <fullName evidence="2">Uncharacterized protein</fullName>
    </submittedName>
</protein>
<organism evidence="2 3">
    <name type="scientific">Kingdonia uniflora</name>
    <dbReference type="NCBI Taxonomy" id="39325"/>
    <lineage>
        <taxon>Eukaryota</taxon>
        <taxon>Viridiplantae</taxon>
        <taxon>Streptophyta</taxon>
        <taxon>Embryophyta</taxon>
        <taxon>Tracheophyta</taxon>
        <taxon>Spermatophyta</taxon>
        <taxon>Magnoliopsida</taxon>
        <taxon>Ranunculales</taxon>
        <taxon>Circaeasteraceae</taxon>
        <taxon>Kingdonia</taxon>
    </lineage>
</organism>
<evidence type="ECO:0000313" key="2">
    <source>
        <dbReference type="EMBL" id="KAF6171458.1"/>
    </source>
</evidence>
<evidence type="ECO:0000256" key="1">
    <source>
        <dbReference type="SAM" id="MobiDB-lite"/>
    </source>
</evidence>
<dbReference type="AlphaFoldDB" id="A0A7J7NX26"/>
<gene>
    <name evidence="2" type="ORF">GIB67_017982</name>
</gene>
<dbReference type="EMBL" id="JACGCM010000479">
    <property type="protein sequence ID" value="KAF6171458.1"/>
    <property type="molecule type" value="Genomic_DNA"/>
</dbReference>
<name>A0A7J7NX26_9MAGN</name>
<proteinExistence type="predicted"/>
<keyword evidence="3" id="KW-1185">Reference proteome</keyword>
<comment type="caution">
    <text evidence="2">The sequence shown here is derived from an EMBL/GenBank/DDBJ whole genome shotgun (WGS) entry which is preliminary data.</text>
</comment>
<evidence type="ECO:0000313" key="3">
    <source>
        <dbReference type="Proteomes" id="UP000541444"/>
    </source>
</evidence>
<accession>A0A7J7NX26</accession>
<sequence length="116" mass="13393">MTPHHQMSRSRKDVSELEEEDASEFEEGVLRISSSLSINTQLEFCEVTRSLERVELVASKGNTNPNRENRLMEVYMATEVSKKLEEVESINLMLKPEKSLERLAIQSWHVRSSQTL</sequence>
<feature type="region of interest" description="Disordered" evidence="1">
    <location>
        <begin position="1"/>
        <end position="20"/>
    </location>
</feature>
<reference evidence="2 3" key="1">
    <citation type="journal article" date="2020" name="IScience">
        <title>Genome Sequencing of the Endangered Kingdonia uniflora (Circaeasteraceae, Ranunculales) Reveals Potential Mechanisms of Evolutionary Specialization.</title>
        <authorList>
            <person name="Sun Y."/>
            <person name="Deng T."/>
            <person name="Zhang A."/>
            <person name="Moore M.J."/>
            <person name="Landis J.B."/>
            <person name="Lin N."/>
            <person name="Zhang H."/>
            <person name="Zhang X."/>
            <person name="Huang J."/>
            <person name="Zhang X."/>
            <person name="Sun H."/>
            <person name="Wang H."/>
        </authorList>
    </citation>
    <scope>NUCLEOTIDE SEQUENCE [LARGE SCALE GENOMIC DNA]</scope>
    <source>
        <strain evidence="2">TB1705</strain>
        <tissue evidence="2">Leaf</tissue>
    </source>
</reference>